<evidence type="ECO:0000313" key="2">
    <source>
        <dbReference type="EMBL" id="GLR90964.1"/>
    </source>
</evidence>
<evidence type="ECO:0000256" key="1">
    <source>
        <dbReference type="SAM" id="MobiDB-lite"/>
    </source>
</evidence>
<evidence type="ECO:0008006" key="4">
    <source>
        <dbReference type="Google" id="ProtNLM"/>
    </source>
</evidence>
<gene>
    <name evidence="2" type="ORF">GCM10007857_76800</name>
</gene>
<protein>
    <recommendedName>
        <fullName evidence="4">CsbD-like domain-containing protein</fullName>
    </recommendedName>
</protein>
<feature type="region of interest" description="Disordered" evidence="1">
    <location>
        <begin position="60"/>
        <end position="88"/>
    </location>
</feature>
<proteinExistence type="predicted"/>
<evidence type="ECO:0000313" key="3">
    <source>
        <dbReference type="Proteomes" id="UP001156905"/>
    </source>
</evidence>
<sequence length="88" mass="9431">MISQPNHYSLPTARGPVGVAIAGSKISAATSSAQNEVGAISGNFRHVGGVLETFLHEAQLDDKQESLKNADNNEAKREESRTRPWSAK</sequence>
<dbReference type="Proteomes" id="UP001156905">
    <property type="component" value="Unassembled WGS sequence"/>
</dbReference>
<name>A0ABQ6BC30_9BRAD</name>
<accession>A0ABQ6BC30</accession>
<feature type="compositionally biased region" description="Basic and acidic residues" evidence="1">
    <location>
        <begin position="60"/>
        <end position="82"/>
    </location>
</feature>
<keyword evidence="3" id="KW-1185">Reference proteome</keyword>
<organism evidence="2 3">
    <name type="scientific">Bradyrhizobium iriomotense</name>
    <dbReference type="NCBI Taxonomy" id="441950"/>
    <lineage>
        <taxon>Bacteria</taxon>
        <taxon>Pseudomonadati</taxon>
        <taxon>Pseudomonadota</taxon>
        <taxon>Alphaproteobacteria</taxon>
        <taxon>Hyphomicrobiales</taxon>
        <taxon>Nitrobacteraceae</taxon>
        <taxon>Bradyrhizobium</taxon>
    </lineage>
</organism>
<reference evidence="3" key="1">
    <citation type="journal article" date="2019" name="Int. J. Syst. Evol. Microbiol.">
        <title>The Global Catalogue of Microorganisms (GCM) 10K type strain sequencing project: providing services to taxonomists for standard genome sequencing and annotation.</title>
        <authorList>
            <consortium name="The Broad Institute Genomics Platform"/>
            <consortium name="The Broad Institute Genome Sequencing Center for Infectious Disease"/>
            <person name="Wu L."/>
            <person name="Ma J."/>
        </authorList>
    </citation>
    <scope>NUCLEOTIDE SEQUENCE [LARGE SCALE GENOMIC DNA]</scope>
    <source>
        <strain evidence="3">NBRC 102520</strain>
    </source>
</reference>
<dbReference type="EMBL" id="BSOW01000040">
    <property type="protein sequence ID" value="GLR90964.1"/>
    <property type="molecule type" value="Genomic_DNA"/>
</dbReference>
<comment type="caution">
    <text evidence="2">The sequence shown here is derived from an EMBL/GenBank/DDBJ whole genome shotgun (WGS) entry which is preliminary data.</text>
</comment>